<dbReference type="AlphaFoldDB" id="A0A2P2NC11"/>
<dbReference type="EMBL" id="GGEC01059527">
    <property type="protein sequence ID" value="MBX40011.1"/>
    <property type="molecule type" value="Transcribed_RNA"/>
</dbReference>
<accession>A0A2P2NC11</accession>
<reference evidence="1" key="1">
    <citation type="submission" date="2018-02" db="EMBL/GenBank/DDBJ databases">
        <title>Rhizophora mucronata_Transcriptome.</title>
        <authorList>
            <person name="Meera S.P."/>
            <person name="Sreeshan A."/>
            <person name="Augustine A."/>
        </authorList>
    </citation>
    <scope>NUCLEOTIDE SEQUENCE</scope>
    <source>
        <tissue evidence="1">Leaf</tissue>
    </source>
</reference>
<name>A0A2P2NC11_RHIMU</name>
<organism evidence="1">
    <name type="scientific">Rhizophora mucronata</name>
    <name type="common">Asiatic mangrove</name>
    <dbReference type="NCBI Taxonomy" id="61149"/>
    <lineage>
        <taxon>Eukaryota</taxon>
        <taxon>Viridiplantae</taxon>
        <taxon>Streptophyta</taxon>
        <taxon>Embryophyta</taxon>
        <taxon>Tracheophyta</taxon>
        <taxon>Spermatophyta</taxon>
        <taxon>Magnoliopsida</taxon>
        <taxon>eudicotyledons</taxon>
        <taxon>Gunneridae</taxon>
        <taxon>Pentapetalae</taxon>
        <taxon>rosids</taxon>
        <taxon>fabids</taxon>
        <taxon>Malpighiales</taxon>
        <taxon>Rhizophoraceae</taxon>
        <taxon>Rhizophora</taxon>
    </lineage>
</organism>
<protein>
    <submittedName>
        <fullName evidence="1">Uncharacterized protein</fullName>
    </submittedName>
</protein>
<evidence type="ECO:0000313" key="1">
    <source>
        <dbReference type="EMBL" id="MBX40011.1"/>
    </source>
</evidence>
<sequence length="18" mass="1993">MKVNAVRIFSDALKSGQE</sequence>
<proteinExistence type="predicted"/>